<protein>
    <submittedName>
        <fullName evidence="1">Uncharacterized protein</fullName>
    </submittedName>
</protein>
<dbReference type="EMBL" id="CARXXK010001474">
    <property type="protein sequence ID" value="CAI6376398.1"/>
    <property type="molecule type" value="Genomic_DNA"/>
</dbReference>
<evidence type="ECO:0000313" key="2">
    <source>
        <dbReference type="Proteomes" id="UP001160148"/>
    </source>
</evidence>
<keyword evidence="2" id="KW-1185">Reference proteome</keyword>
<name>A0AAV0Y910_9HEMI</name>
<gene>
    <name evidence="1" type="ORF">MEUPH1_LOCUS29770</name>
</gene>
<evidence type="ECO:0000313" key="1">
    <source>
        <dbReference type="EMBL" id="CAI6376398.1"/>
    </source>
</evidence>
<dbReference type="Proteomes" id="UP001160148">
    <property type="component" value="Unassembled WGS sequence"/>
</dbReference>
<comment type="caution">
    <text evidence="1">The sequence shown here is derived from an EMBL/GenBank/DDBJ whole genome shotgun (WGS) entry which is preliminary data.</text>
</comment>
<reference evidence="1 2" key="1">
    <citation type="submission" date="2023-01" db="EMBL/GenBank/DDBJ databases">
        <authorList>
            <person name="Whitehead M."/>
        </authorList>
    </citation>
    <scope>NUCLEOTIDE SEQUENCE [LARGE SCALE GENOMIC DNA]</scope>
</reference>
<accession>A0AAV0Y910</accession>
<sequence length="193" mass="22410">MFVLKHGKLDNFSCFRYENYLQDLKKSIKSIKYPLQEIFNRILESQKISNELPSQLFSPIPSLCNEIIHRIPLPFFNTNDVLFEKIILPYSNTSINIKKEKDKYLMLTNSKIVSVQHIIVSQNKPACLIVKQFLSFSEFTTVPLSSFKIGVYIIDTTKMSELFCVNLTEIKYKCFFIRLSNNLALITSLNHAV</sequence>
<organism evidence="1 2">
    <name type="scientific">Macrosiphum euphorbiae</name>
    <name type="common">potato aphid</name>
    <dbReference type="NCBI Taxonomy" id="13131"/>
    <lineage>
        <taxon>Eukaryota</taxon>
        <taxon>Metazoa</taxon>
        <taxon>Ecdysozoa</taxon>
        <taxon>Arthropoda</taxon>
        <taxon>Hexapoda</taxon>
        <taxon>Insecta</taxon>
        <taxon>Pterygota</taxon>
        <taxon>Neoptera</taxon>
        <taxon>Paraneoptera</taxon>
        <taxon>Hemiptera</taxon>
        <taxon>Sternorrhyncha</taxon>
        <taxon>Aphidomorpha</taxon>
        <taxon>Aphidoidea</taxon>
        <taxon>Aphididae</taxon>
        <taxon>Macrosiphini</taxon>
        <taxon>Macrosiphum</taxon>
    </lineage>
</organism>
<dbReference type="AlphaFoldDB" id="A0AAV0Y910"/>
<proteinExistence type="predicted"/>